<gene>
    <name evidence="3" type="ORF">PMEA_00027653</name>
</gene>
<protein>
    <submittedName>
        <fullName evidence="3">Uncharacterized protein</fullName>
    </submittedName>
</protein>
<sequence>MGIRFFVLVVLLGLTLSTLDAKSLKGHKKSKHGKLLKALIHTGPEKDEDTKKNDEPAAEEASGSAAGASAAGSGEESGSTEEAPPTEAEATSTPKLPYKVVGPIGGHPHPGPPAAYNPCPQPRYCDPARCKDPIGCAPSCSETCCADILIPPPTPPVGSGAGPCPDACAPTYQPSCCMGAPPPMATQPFPQPVYPPMGPQPGFAPPAGYGQPVVIPQPPPGGCGQGCLATNCAPPCPPQCCRRKKSVIHHHDRKTRSLTSRFAMCH</sequence>
<name>A0AAU9XQI9_9CNID</name>
<dbReference type="Proteomes" id="UP001159428">
    <property type="component" value="Unassembled WGS sequence"/>
</dbReference>
<evidence type="ECO:0000256" key="2">
    <source>
        <dbReference type="SAM" id="SignalP"/>
    </source>
</evidence>
<proteinExistence type="predicted"/>
<dbReference type="AlphaFoldDB" id="A0AAU9XQI9"/>
<reference evidence="3 4" key="1">
    <citation type="submission" date="2022-05" db="EMBL/GenBank/DDBJ databases">
        <authorList>
            <consortium name="Genoscope - CEA"/>
            <person name="William W."/>
        </authorList>
    </citation>
    <scope>NUCLEOTIDE SEQUENCE [LARGE SCALE GENOMIC DNA]</scope>
</reference>
<evidence type="ECO:0000313" key="4">
    <source>
        <dbReference type="Proteomes" id="UP001159428"/>
    </source>
</evidence>
<feature type="chain" id="PRO_5043885870" evidence="2">
    <location>
        <begin position="22"/>
        <end position="266"/>
    </location>
</feature>
<feature type="compositionally biased region" description="Basic and acidic residues" evidence="1">
    <location>
        <begin position="43"/>
        <end position="55"/>
    </location>
</feature>
<comment type="caution">
    <text evidence="3">The sequence shown here is derived from an EMBL/GenBank/DDBJ whole genome shotgun (WGS) entry which is preliminary data.</text>
</comment>
<keyword evidence="4" id="KW-1185">Reference proteome</keyword>
<feature type="signal peptide" evidence="2">
    <location>
        <begin position="1"/>
        <end position="21"/>
    </location>
</feature>
<keyword evidence="2" id="KW-0732">Signal</keyword>
<dbReference type="EMBL" id="CALNXJ010000056">
    <property type="protein sequence ID" value="CAH3154669.1"/>
    <property type="molecule type" value="Genomic_DNA"/>
</dbReference>
<evidence type="ECO:0000313" key="3">
    <source>
        <dbReference type="EMBL" id="CAH3154669.1"/>
    </source>
</evidence>
<accession>A0AAU9XQI9</accession>
<evidence type="ECO:0000256" key="1">
    <source>
        <dbReference type="SAM" id="MobiDB-lite"/>
    </source>
</evidence>
<organism evidence="3 4">
    <name type="scientific">Pocillopora meandrina</name>
    <dbReference type="NCBI Taxonomy" id="46732"/>
    <lineage>
        <taxon>Eukaryota</taxon>
        <taxon>Metazoa</taxon>
        <taxon>Cnidaria</taxon>
        <taxon>Anthozoa</taxon>
        <taxon>Hexacorallia</taxon>
        <taxon>Scleractinia</taxon>
        <taxon>Astrocoeniina</taxon>
        <taxon>Pocilloporidae</taxon>
        <taxon>Pocillopora</taxon>
    </lineage>
</organism>
<feature type="compositionally biased region" description="Low complexity" evidence="1">
    <location>
        <begin position="59"/>
        <end position="94"/>
    </location>
</feature>
<feature type="region of interest" description="Disordered" evidence="1">
    <location>
        <begin position="41"/>
        <end position="109"/>
    </location>
</feature>